<keyword evidence="2" id="KW-1185">Reference proteome</keyword>
<comment type="caution">
    <text evidence="1">The sequence shown here is derived from an EMBL/GenBank/DDBJ whole genome shotgun (WGS) entry which is preliminary data.</text>
</comment>
<sequence>MWLASRSVATPLLLYYDALSHHNGAKFAIKKNKPDIPGDSCSLRLSGGWWFKTCNEANLNGLQLKNKPSIRAVGVTWHINCKNESYEYTYERVEMKIRDADFGFCTGSLRS</sequence>
<name>A0AC60QIV3_IXOPE</name>
<proteinExistence type="predicted"/>
<gene>
    <name evidence="1" type="ORF">HPB47_019182</name>
</gene>
<protein>
    <submittedName>
        <fullName evidence="1">Uncharacterized protein</fullName>
    </submittedName>
</protein>
<evidence type="ECO:0000313" key="1">
    <source>
        <dbReference type="EMBL" id="KAG0434328.1"/>
    </source>
</evidence>
<accession>A0AC60QIV3</accession>
<dbReference type="Proteomes" id="UP000805193">
    <property type="component" value="Unassembled WGS sequence"/>
</dbReference>
<evidence type="ECO:0000313" key="2">
    <source>
        <dbReference type="Proteomes" id="UP000805193"/>
    </source>
</evidence>
<dbReference type="EMBL" id="JABSTQ010008578">
    <property type="protein sequence ID" value="KAG0434328.1"/>
    <property type="molecule type" value="Genomic_DNA"/>
</dbReference>
<organism evidence="1 2">
    <name type="scientific">Ixodes persulcatus</name>
    <name type="common">Taiga tick</name>
    <dbReference type="NCBI Taxonomy" id="34615"/>
    <lineage>
        <taxon>Eukaryota</taxon>
        <taxon>Metazoa</taxon>
        <taxon>Ecdysozoa</taxon>
        <taxon>Arthropoda</taxon>
        <taxon>Chelicerata</taxon>
        <taxon>Arachnida</taxon>
        <taxon>Acari</taxon>
        <taxon>Parasitiformes</taxon>
        <taxon>Ixodida</taxon>
        <taxon>Ixodoidea</taxon>
        <taxon>Ixodidae</taxon>
        <taxon>Ixodinae</taxon>
        <taxon>Ixodes</taxon>
    </lineage>
</organism>
<reference evidence="1 2" key="1">
    <citation type="journal article" date="2020" name="Cell">
        <title>Large-Scale Comparative Analyses of Tick Genomes Elucidate Their Genetic Diversity and Vector Capacities.</title>
        <authorList>
            <consortium name="Tick Genome and Microbiome Consortium (TIGMIC)"/>
            <person name="Jia N."/>
            <person name="Wang J."/>
            <person name="Shi W."/>
            <person name="Du L."/>
            <person name="Sun Y."/>
            <person name="Zhan W."/>
            <person name="Jiang J.F."/>
            <person name="Wang Q."/>
            <person name="Zhang B."/>
            <person name="Ji P."/>
            <person name="Bell-Sakyi L."/>
            <person name="Cui X.M."/>
            <person name="Yuan T.T."/>
            <person name="Jiang B.G."/>
            <person name="Yang W.F."/>
            <person name="Lam T.T."/>
            <person name="Chang Q.C."/>
            <person name="Ding S.J."/>
            <person name="Wang X.J."/>
            <person name="Zhu J.G."/>
            <person name="Ruan X.D."/>
            <person name="Zhao L."/>
            <person name="Wei J.T."/>
            <person name="Ye R.Z."/>
            <person name="Que T.C."/>
            <person name="Du C.H."/>
            <person name="Zhou Y.H."/>
            <person name="Cheng J.X."/>
            <person name="Dai P.F."/>
            <person name="Guo W.B."/>
            <person name="Han X.H."/>
            <person name="Huang E.J."/>
            <person name="Li L.F."/>
            <person name="Wei W."/>
            <person name="Gao Y.C."/>
            <person name="Liu J.Z."/>
            <person name="Shao H.Z."/>
            <person name="Wang X."/>
            <person name="Wang C.C."/>
            <person name="Yang T.C."/>
            <person name="Huo Q.B."/>
            <person name="Li W."/>
            <person name="Chen H.Y."/>
            <person name="Chen S.E."/>
            <person name="Zhou L.G."/>
            <person name="Ni X.B."/>
            <person name="Tian J.H."/>
            <person name="Sheng Y."/>
            <person name="Liu T."/>
            <person name="Pan Y.S."/>
            <person name="Xia L.Y."/>
            <person name="Li J."/>
            <person name="Zhao F."/>
            <person name="Cao W.C."/>
        </authorList>
    </citation>
    <scope>NUCLEOTIDE SEQUENCE [LARGE SCALE GENOMIC DNA]</scope>
    <source>
        <strain evidence="1">Iper-2018</strain>
    </source>
</reference>